<gene>
    <name evidence="2" type="ORF">GSH16_07500</name>
</gene>
<dbReference type="Proteomes" id="UP000436016">
    <property type="component" value="Unassembled WGS sequence"/>
</dbReference>
<dbReference type="InterPro" id="IPR004045">
    <property type="entry name" value="Glutathione_S-Trfase_N"/>
</dbReference>
<dbReference type="PANTHER" id="PTHR43968">
    <property type="match status" value="1"/>
</dbReference>
<keyword evidence="3" id="KW-1185">Reference proteome</keyword>
<name>A0A6B0TRG1_9RHOB</name>
<dbReference type="Gene3D" id="1.20.1050.10">
    <property type="match status" value="1"/>
</dbReference>
<proteinExistence type="predicted"/>
<dbReference type="RefSeq" id="WP_160853630.1">
    <property type="nucleotide sequence ID" value="NZ_WUWG01000003.1"/>
</dbReference>
<evidence type="ECO:0000259" key="1">
    <source>
        <dbReference type="PROSITE" id="PS50404"/>
    </source>
</evidence>
<dbReference type="InterPro" id="IPR050983">
    <property type="entry name" value="GST_Omega/HSP26"/>
</dbReference>
<dbReference type="GO" id="GO:0004364">
    <property type="term" value="F:glutathione transferase activity"/>
    <property type="evidence" value="ECO:0007669"/>
    <property type="project" value="TreeGrafter"/>
</dbReference>
<dbReference type="PROSITE" id="PS51354">
    <property type="entry name" value="GLUTAREDOXIN_2"/>
    <property type="match status" value="1"/>
</dbReference>
<dbReference type="PROSITE" id="PS50404">
    <property type="entry name" value="GST_NTER"/>
    <property type="match status" value="1"/>
</dbReference>
<dbReference type="Gene3D" id="3.40.30.10">
    <property type="entry name" value="Glutaredoxin"/>
    <property type="match status" value="1"/>
</dbReference>
<reference evidence="2 3" key="1">
    <citation type="submission" date="2019-12" db="EMBL/GenBank/DDBJ databases">
        <title>Strain KN286 was isolated from seawater, which was collected from Caroline Seamount in the tropical western Pacific.</title>
        <authorList>
            <person name="Wang Q."/>
        </authorList>
    </citation>
    <scope>NUCLEOTIDE SEQUENCE [LARGE SCALE GENOMIC DNA]</scope>
    <source>
        <strain evidence="2 3">KN286</strain>
    </source>
</reference>
<dbReference type="InterPro" id="IPR036282">
    <property type="entry name" value="Glutathione-S-Trfase_C_sf"/>
</dbReference>
<sequence>MTLPILYSFRRCPYAMRARLALSACGARVALREVRLRDKPAAMLDASPKGTVPVLVLPDGTVIEESRDVVDWALARSGDTAFRATWDEALTDRIDTEFKPHLDTYKYRFHDAPDRSQAARAAAAPYLAELANRLETRDWLSGTAPGITDLMILPFVRQFAMVDRPWFDASAPAALVSWLDRGLAAPWFLAVMDKYDPWRPGAPEPIFPEAA</sequence>
<dbReference type="Pfam" id="PF13410">
    <property type="entry name" value="GST_C_2"/>
    <property type="match status" value="1"/>
</dbReference>
<dbReference type="Pfam" id="PF13417">
    <property type="entry name" value="GST_N_3"/>
    <property type="match status" value="1"/>
</dbReference>
<protein>
    <submittedName>
        <fullName evidence="2">Glutathione S-transferase</fullName>
    </submittedName>
</protein>
<feature type="domain" description="GST N-terminal" evidence="1">
    <location>
        <begin position="2"/>
        <end position="81"/>
    </location>
</feature>
<evidence type="ECO:0000313" key="3">
    <source>
        <dbReference type="Proteomes" id="UP000436016"/>
    </source>
</evidence>
<dbReference type="GO" id="GO:0005737">
    <property type="term" value="C:cytoplasm"/>
    <property type="evidence" value="ECO:0007669"/>
    <property type="project" value="TreeGrafter"/>
</dbReference>
<dbReference type="SUPFAM" id="SSF52833">
    <property type="entry name" value="Thioredoxin-like"/>
    <property type="match status" value="1"/>
</dbReference>
<dbReference type="InterPro" id="IPR036249">
    <property type="entry name" value="Thioredoxin-like_sf"/>
</dbReference>
<dbReference type="GO" id="GO:0006749">
    <property type="term" value="P:glutathione metabolic process"/>
    <property type="evidence" value="ECO:0007669"/>
    <property type="project" value="TreeGrafter"/>
</dbReference>
<evidence type="ECO:0000313" key="2">
    <source>
        <dbReference type="EMBL" id="MXU65289.1"/>
    </source>
</evidence>
<keyword evidence="2" id="KW-0808">Transferase</keyword>
<dbReference type="PANTHER" id="PTHR43968:SF6">
    <property type="entry name" value="GLUTATHIONE S-TRANSFERASE OMEGA"/>
    <property type="match status" value="1"/>
</dbReference>
<organism evidence="2 3">
    <name type="scientific">Oceanomicrobium pacificus</name>
    <dbReference type="NCBI Taxonomy" id="2692916"/>
    <lineage>
        <taxon>Bacteria</taxon>
        <taxon>Pseudomonadati</taxon>
        <taxon>Pseudomonadota</taxon>
        <taxon>Alphaproteobacteria</taxon>
        <taxon>Rhodobacterales</taxon>
        <taxon>Paracoccaceae</taxon>
        <taxon>Oceanomicrobium</taxon>
    </lineage>
</organism>
<dbReference type="GO" id="GO:0045174">
    <property type="term" value="F:glutathione dehydrogenase (ascorbate) activity"/>
    <property type="evidence" value="ECO:0007669"/>
    <property type="project" value="TreeGrafter"/>
</dbReference>
<dbReference type="SUPFAM" id="SSF47616">
    <property type="entry name" value="GST C-terminal domain-like"/>
    <property type="match status" value="1"/>
</dbReference>
<dbReference type="AlphaFoldDB" id="A0A6B0TRG1"/>
<accession>A0A6B0TRG1</accession>
<dbReference type="EMBL" id="WUWG01000003">
    <property type="protein sequence ID" value="MXU65289.1"/>
    <property type="molecule type" value="Genomic_DNA"/>
</dbReference>
<comment type="caution">
    <text evidence="2">The sequence shown here is derived from an EMBL/GenBank/DDBJ whole genome shotgun (WGS) entry which is preliminary data.</text>
</comment>